<dbReference type="Gene3D" id="1.10.357.10">
    <property type="entry name" value="Tetracycline Repressor, domain 2"/>
    <property type="match status" value="1"/>
</dbReference>
<evidence type="ECO:0000259" key="3">
    <source>
        <dbReference type="PROSITE" id="PS50977"/>
    </source>
</evidence>
<evidence type="ECO:0000313" key="4">
    <source>
        <dbReference type="EMBL" id="GAK72554.1"/>
    </source>
</evidence>
<dbReference type="InterPro" id="IPR001647">
    <property type="entry name" value="HTH_TetR"/>
</dbReference>
<dbReference type="GO" id="GO:0000976">
    <property type="term" value="F:transcription cis-regulatory region binding"/>
    <property type="evidence" value="ECO:0007669"/>
    <property type="project" value="TreeGrafter"/>
</dbReference>
<gene>
    <name evidence="4" type="ORF">RRU01S_26_00810</name>
</gene>
<dbReference type="SUPFAM" id="SSF46689">
    <property type="entry name" value="Homeodomain-like"/>
    <property type="match status" value="1"/>
</dbReference>
<proteinExistence type="predicted"/>
<sequence>MAADDAKGKTKGVSTRDRILDATLALFNDRGPDRVTTAEIARTVGINEGNLYYHFKTKEALLQALFKRLEEDATAFMTDARSNTITDPGIYSDFMRRWFSIIWAHRYIFRDLPGIIAIAPSLREPTRELSTRMRRVVEGTLHQMTDAHLLKVPDEETPRLLANVWIVSTYWAVYLSLQEGIDDLGPEHLDWGLGQVASLFRPYLSEVAKTELTSMLGRSVMQTQDQ</sequence>
<dbReference type="PANTHER" id="PTHR30055">
    <property type="entry name" value="HTH-TYPE TRANSCRIPTIONAL REGULATOR RUTR"/>
    <property type="match status" value="1"/>
</dbReference>
<dbReference type="Proteomes" id="UP000028701">
    <property type="component" value="Unassembled WGS sequence"/>
</dbReference>
<evidence type="ECO:0000256" key="2">
    <source>
        <dbReference type="PROSITE-ProRule" id="PRU00335"/>
    </source>
</evidence>
<dbReference type="InterPro" id="IPR023772">
    <property type="entry name" value="DNA-bd_HTH_TetR-type_CS"/>
</dbReference>
<feature type="domain" description="HTH tetR-type" evidence="3">
    <location>
        <begin position="13"/>
        <end position="73"/>
    </location>
</feature>
<dbReference type="InterPro" id="IPR009057">
    <property type="entry name" value="Homeodomain-like_sf"/>
</dbReference>
<reference evidence="4 5" key="1">
    <citation type="submission" date="2014-08" db="EMBL/GenBank/DDBJ databases">
        <title>Whole genome shotgun sequence of Rhizobium rubi NBRC 13261.</title>
        <authorList>
            <person name="Katano-Makiyama Y."/>
            <person name="Hosoyama A."/>
            <person name="Hashimoto M."/>
            <person name="Hosoyama Y."/>
            <person name="Noguchi M."/>
            <person name="Tsuchikane K."/>
            <person name="Uohara A."/>
            <person name="Ohji S."/>
            <person name="Ichikawa N."/>
            <person name="Kimura A."/>
            <person name="Yamazoe A."/>
            <person name="Fujita N."/>
        </authorList>
    </citation>
    <scope>NUCLEOTIDE SEQUENCE [LARGE SCALE GENOMIC DNA]</scope>
    <source>
        <strain evidence="4 5">NBRC 13261</strain>
    </source>
</reference>
<dbReference type="PROSITE" id="PS01081">
    <property type="entry name" value="HTH_TETR_1"/>
    <property type="match status" value="1"/>
</dbReference>
<dbReference type="eggNOG" id="COG1309">
    <property type="taxonomic scope" value="Bacteria"/>
</dbReference>
<evidence type="ECO:0000256" key="1">
    <source>
        <dbReference type="ARBA" id="ARBA00023125"/>
    </source>
</evidence>
<evidence type="ECO:0000313" key="5">
    <source>
        <dbReference type="Proteomes" id="UP000028701"/>
    </source>
</evidence>
<dbReference type="PROSITE" id="PS50977">
    <property type="entry name" value="HTH_TETR_2"/>
    <property type="match status" value="1"/>
</dbReference>
<dbReference type="InterPro" id="IPR025722">
    <property type="entry name" value="TetR"/>
</dbReference>
<comment type="caution">
    <text evidence="4">The sequence shown here is derived from an EMBL/GenBank/DDBJ whole genome shotgun (WGS) entry which is preliminary data.</text>
</comment>
<dbReference type="GO" id="GO:0003700">
    <property type="term" value="F:DNA-binding transcription factor activity"/>
    <property type="evidence" value="ECO:0007669"/>
    <property type="project" value="TreeGrafter"/>
</dbReference>
<dbReference type="InterPro" id="IPR050109">
    <property type="entry name" value="HTH-type_TetR-like_transc_reg"/>
</dbReference>
<keyword evidence="1 2" id="KW-0238">DNA-binding</keyword>
<dbReference type="OrthoDB" id="9811084at2"/>
<dbReference type="Pfam" id="PF00440">
    <property type="entry name" value="TetR_N"/>
    <property type="match status" value="1"/>
</dbReference>
<feature type="DNA-binding region" description="H-T-H motif" evidence="2">
    <location>
        <begin position="36"/>
        <end position="55"/>
    </location>
</feature>
<dbReference type="RefSeq" id="WP_045231984.1">
    <property type="nucleotide sequence ID" value="NZ_BBJU01000026.1"/>
</dbReference>
<organism evidence="4 5">
    <name type="scientific">Agrobacterium rubi TR3 = NBRC 13261</name>
    <dbReference type="NCBI Taxonomy" id="1368415"/>
    <lineage>
        <taxon>Bacteria</taxon>
        <taxon>Pseudomonadati</taxon>
        <taxon>Pseudomonadota</taxon>
        <taxon>Alphaproteobacteria</taxon>
        <taxon>Hyphomicrobiales</taxon>
        <taxon>Rhizobiaceae</taxon>
        <taxon>Rhizobium/Agrobacterium group</taxon>
        <taxon>Agrobacterium</taxon>
    </lineage>
</organism>
<dbReference type="PRINTS" id="PR00455">
    <property type="entry name" value="HTHTETR"/>
</dbReference>
<dbReference type="PANTHER" id="PTHR30055:SF223">
    <property type="entry name" value="HTH-TYPE TRANSCRIPTIONAL REGULATOR UIDR"/>
    <property type="match status" value="1"/>
</dbReference>
<dbReference type="AlphaFoldDB" id="A0A081D0V8"/>
<dbReference type="EMBL" id="BBJU01000026">
    <property type="protein sequence ID" value="GAK72554.1"/>
    <property type="molecule type" value="Genomic_DNA"/>
</dbReference>
<name>A0A081D0V8_9HYPH</name>
<dbReference type="Pfam" id="PF13972">
    <property type="entry name" value="TetR"/>
    <property type="match status" value="1"/>
</dbReference>
<protein>
    <submittedName>
        <fullName evidence="4">Putative TetR family transcriptional regulator</fullName>
    </submittedName>
</protein>
<accession>A0A081D0V8</accession>